<evidence type="ECO:0000256" key="1">
    <source>
        <dbReference type="SAM" id="MobiDB-lite"/>
    </source>
</evidence>
<dbReference type="Gramene" id="OPUNC08G06750.2">
    <property type="protein sequence ID" value="OPUNC08G06750.2"/>
    <property type="gene ID" value="OPUNC08G06750"/>
</dbReference>
<dbReference type="EnsemblPlants" id="OPUNC08G06750.2">
    <property type="protein sequence ID" value="OPUNC08G06750.2"/>
    <property type="gene ID" value="OPUNC08G06750"/>
</dbReference>
<dbReference type="HOGENOM" id="CLU_1328244_0_0_1"/>
<proteinExistence type="predicted"/>
<protein>
    <submittedName>
        <fullName evidence="2">Uncharacterized protein</fullName>
    </submittedName>
</protein>
<feature type="region of interest" description="Disordered" evidence="1">
    <location>
        <begin position="175"/>
        <end position="198"/>
    </location>
</feature>
<evidence type="ECO:0000313" key="3">
    <source>
        <dbReference type="Proteomes" id="UP000026962"/>
    </source>
</evidence>
<name>A0A0E0LSN5_ORYPU</name>
<reference evidence="2" key="1">
    <citation type="submission" date="2015-04" db="UniProtKB">
        <authorList>
            <consortium name="EnsemblPlants"/>
        </authorList>
    </citation>
    <scope>IDENTIFICATION</scope>
</reference>
<evidence type="ECO:0000313" key="2">
    <source>
        <dbReference type="EnsemblPlants" id="OPUNC08G06750.2"/>
    </source>
</evidence>
<sequence length="207" mass="21611">MCSSTWHARTNREPIVDTVGHSQRAAARLPRAAFSNLFGRALSSRRTDAPALLQEGLDPARVVPAALATVAGNFTTTGKMDGDLAAGPPWRTGYTTGKSLMNVVSIASTATSATSPGRTARASPTWATPGTSVWTTSALDFGKIAKSQGCISHCYKINDGVRASVGRLAADTHLEGGFGGGPRAGNRRRPSGGRRAWQSACGRWSVS</sequence>
<dbReference type="Proteomes" id="UP000026962">
    <property type="component" value="Chromosome 8"/>
</dbReference>
<keyword evidence="3" id="KW-1185">Reference proteome</keyword>
<reference evidence="2" key="2">
    <citation type="submission" date="2018-05" db="EMBL/GenBank/DDBJ databases">
        <title>OpunRS2 (Oryza punctata Reference Sequence Version 2).</title>
        <authorList>
            <person name="Zhang J."/>
            <person name="Kudrna D."/>
            <person name="Lee S."/>
            <person name="Talag J."/>
            <person name="Welchert J."/>
            <person name="Wing R.A."/>
        </authorList>
    </citation>
    <scope>NUCLEOTIDE SEQUENCE [LARGE SCALE GENOMIC DNA]</scope>
</reference>
<organism evidence="2">
    <name type="scientific">Oryza punctata</name>
    <name type="common">Red rice</name>
    <dbReference type="NCBI Taxonomy" id="4537"/>
    <lineage>
        <taxon>Eukaryota</taxon>
        <taxon>Viridiplantae</taxon>
        <taxon>Streptophyta</taxon>
        <taxon>Embryophyta</taxon>
        <taxon>Tracheophyta</taxon>
        <taxon>Spermatophyta</taxon>
        <taxon>Magnoliopsida</taxon>
        <taxon>Liliopsida</taxon>
        <taxon>Poales</taxon>
        <taxon>Poaceae</taxon>
        <taxon>BOP clade</taxon>
        <taxon>Oryzoideae</taxon>
        <taxon>Oryzeae</taxon>
        <taxon>Oryzinae</taxon>
        <taxon>Oryza</taxon>
    </lineage>
</organism>
<accession>A0A0E0LSN5</accession>
<dbReference type="AlphaFoldDB" id="A0A0E0LSN5"/>